<dbReference type="GO" id="GO:0005763">
    <property type="term" value="C:mitochondrial small ribosomal subunit"/>
    <property type="evidence" value="ECO:0007669"/>
    <property type="project" value="InterPro"/>
</dbReference>
<dbReference type="PANTHER" id="PTHR24088">
    <property type="entry name" value="28S RIBOSOMAL PROTEIN S17, MITOCHONDRIAL"/>
    <property type="match status" value="1"/>
</dbReference>
<dbReference type="InterPro" id="IPR012340">
    <property type="entry name" value="NA-bd_OB-fold"/>
</dbReference>
<protein>
    <submittedName>
        <fullName evidence="1">EOG090X0GMQ</fullName>
    </submittedName>
</protein>
<proteinExistence type="predicted"/>
<dbReference type="SUPFAM" id="SSF50249">
    <property type="entry name" value="Nucleic acid-binding proteins"/>
    <property type="match status" value="1"/>
</dbReference>
<name>A0A9N6WRN9_9CRUS</name>
<reference evidence="1" key="1">
    <citation type="submission" date="2021-04" db="EMBL/GenBank/DDBJ databases">
        <authorList>
            <person name="Cornetti L."/>
        </authorList>
    </citation>
    <scope>NUCLEOTIDE SEQUENCE</scope>
</reference>
<dbReference type="Gene3D" id="2.40.50.140">
    <property type="entry name" value="Nucleic acid-binding proteins"/>
    <property type="match status" value="1"/>
</dbReference>
<dbReference type="PANTHER" id="PTHR24088:SF0">
    <property type="entry name" value="SMALL RIBOSOMAL SUBUNIT PROTEIN US17M"/>
    <property type="match status" value="1"/>
</dbReference>
<dbReference type="InterPro" id="IPR039193">
    <property type="entry name" value="Ribosomal_uS17m_metazoa"/>
</dbReference>
<organism evidence="1">
    <name type="scientific">Lynceus sp. MCZ IZ 141354</name>
    <dbReference type="NCBI Taxonomy" id="1930659"/>
    <lineage>
        <taxon>Eukaryota</taxon>
        <taxon>Metazoa</taxon>
        <taxon>Ecdysozoa</taxon>
        <taxon>Arthropoda</taxon>
        <taxon>Crustacea</taxon>
        <taxon>Branchiopoda</taxon>
        <taxon>Diplostraca</taxon>
        <taxon>Laevicaudata</taxon>
        <taxon>Lynceidae</taxon>
        <taxon>Lynceus</taxon>
    </lineage>
</organism>
<dbReference type="AlphaFoldDB" id="A0A9N6WRN9"/>
<gene>
    <name evidence="1" type="primary">EOG090X0GMQ</name>
</gene>
<evidence type="ECO:0000313" key="1">
    <source>
        <dbReference type="EMBL" id="CAG4645894.1"/>
    </source>
</evidence>
<dbReference type="EMBL" id="OC989239">
    <property type="protein sequence ID" value="CAG4645894.1"/>
    <property type="molecule type" value="Genomic_DNA"/>
</dbReference>
<dbReference type="GO" id="GO:0032543">
    <property type="term" value="P:mitochondrial translation"/>
    <property type="evidence" value="ECO:0007669"/>
    <property type="project" value="TreeGrafter"/>
</dbReference>
<accession>A0A9N6WRN9</accession>
<dbReference type="GO" id="GO:0003735">
    <property type="term" value="F:structural constituent of ribosome"/>
    <property type="evidence" value="ECO:0007669"/>
    <property type="project" value="InterPro"/>
</dbReference>
<sequence length="161" mass="18643">MASHIGSKTFMLIGRCMVPDINNAVKVQVKRLALDERLLMYFPSYETYYAKNVENTCNPGDVVLIQQLPQRMTKYVTHEIKKIVYPLGDVTDPITGKKAVGHEYREDMDFRNQLYGRRAPGGFDYSKAPARGSQKEKLDFTYKDVYQKYHVFEKDDDPYAV</sequence>